<dbReference type="STRING" id="1503925.TH53_04615"/>
<keyword evidence="4" id="KW-1185">Reference proteome</keyword>
<evidence type="ECO:0008006" key="5">
    <source>
        <dbReference type="Google" id="ProtNLM"/>
    </source>
</evidence>
<evidence type="ECO:0000259" key="1">
    <source>
        <dbReference type="Pfam" id="PF08887"/>
    </source>
</evidence>
<evidence type="ECO:0000313" key="4">
    <source>
        <dbReference type="Proteomes" id="UP000032049"/>
    </source>
</evidence>
<dbReference type="InterPro" id="IPR014983">
    <property type="entry name" value="GAD-rel"/>
</dbReference>
<sequence length="188" mass="21695">MFNDFFSKYPDYNVIEKPSKVVVDSYKDKLPAELIKFWQEYGFGIYMDGYLKIVNPDLYQPVLNEGYDTENNKEIVFAVTGLGDFIVWVGDAIRLVDFRHGNYSIIESGDDMAWFFDMDLTEDGYLSDHFKNKNYSSARVRLGVLEFDECYGYVPLLGMGGSEKAENLQKVKIREHISIIAQMLGKLE</sequence>
<evidence type="ECO:0000259" key="2">
    <source>
        <dbReference type="Pfam" id="PF08906"/>
    </source>
</evidence>
<dbReference type="Pfam" id="PF08887">
    <property type="entry name" value="GAD-like"/>
    <property type="match status" value="1"/>
</dbReference>
<name>A0A0D0F981_9SPHI</name>
<feature type="domain" description="GAD-related" evidence="1">
    <location>
        <begin position="2"/>
        <end position="92"/>
    </location>
</feature>
<organism evidence="3 4">
    <name type="scientific">Pedobacter lusitanus</name>
    <dbReference type="NCBI Taxonomy" id="1503925"/>
    <lineage>
        <taxon>Bacteria</taxon>
        <taxon>Pseudomonadati</taxon>
        <taxon>Bacteroidota</taxon>
        <taxon>Sphingobacteriia</taxon>
        <taxon>Sphingobacteriales</taxon>
        <taxon>Sphingobacteriaceae</taxon>
        <taxon>Pedobacter</taxon>
    </lineage>
</organism>
<gene>
    <name evidence="3" type="ORF">TH53_04615</name>
</gene>
<dbReference type="EMBL" id="JXRA01000017">
    <property type="protein sequence ID" value="KIO78298.1"/>
    <property type="molecule type" value="Genomic_DNA"/>
</dbReference>
<reference evidence="3 4" key="1">
    <citation type="submission" date="2015-01" db="EMBL/GenBank/DDBJ databases">
        <title>Draft genome sequence of Pedobacter sp. NL19 isolated from sludge of an effluent treatment pond in an abandoned uranium mine.</title>
        <authorList>
            <person name="Santos T."/>
            <person name="Caetano T."/>
            <person name="Covas C."/>
            <person name="Cruz A."/>
            <person name="Mendo S."/>
        </authorList>
    </citation>
    <scope>NUCLEOTIDE SEQUENCE [LARGE SCALE GENOMIC DNA]</scope>
    <source>
        <strain evidence="3 4">NL19</strain>
    </source>
</reference>
<feature type="domain" description="T6SS immunity protein Tdi1 C-terminal" evidence="2">
    <location>
        <begin position="115"/>
        <end position="183"/>
    </location>
</feature>
<accession>A0A0D0F981</accession>
<dbReference type="Pfam" id="PF08906">
    <property type="entry name" value="T6SS_Tdi1_C"/>
    <property type="match status" value="1"/>
</dbReference>
<protein>
    <recommendedName>
        <fullName evidence="5">DUF1851 domain-containing protein</fullName>
    </recommendedName>
</protein>
<dbReference type="InterPro" id="IPR015002">
    <property type="entry name" value="T6SS_Tdi1_C"/>
</dbReference>
<proteinExistence type="predicted"/>
<dbReference type="Proteomes" id="UP000032049">
    <property type="component" value="Unassembled WGS sequence"/>
</dbReference>
<dbReference type="RefSeq" id="WP_041878818.1">
    <property type="nucleotide sequence ID" value="NZ_CP157278.1"/>
</dbReference>
<dbReference type="OrthoDB" id="2216648at2"/>
<comment type="caution">
    <text evidence="3">The sequence shown here is derived from an EMBL/GenBank/DDBJ whole genome shotgun (WGS) entry which is preliminary data.</text>
</comment>
<evidence type="ECO:0000313" key="3">
    <source>
        <dbReference type="EMBL" id="KIO78298.1"/>
    </source>
</evidence>
<dbReference type="AlphaFoldDB" id="A0A0D0F981"/>